<evidence type="ECO:0000313" key="2">
    <source>
        <dbReference type="Proteomes" id="UP000790709"/>
    </source>
</evidence>
<protein>
    <submittedName>
        <fullName evidence="1">Cysteine proteinase</fullName>
    </submittedName>
</protein>
<sequence>MQQSLESPPPKPFSPAHDLLRRSARQKDEEIEQRLRPKPPPLPRALPPDVDAQVDSILATRGIVSKIAREQVADRDLSRLMPSQWLNDEIINFYGQMILSRSEDSKENPGANGVAGGKKKPLNVHYFSTFFWTKMRGEGYERSRLAKWTKKFDIFSKDIILIPVNHNNSHWTAAAINFRRKRIESFDSMNLDRQQVFKTLRQYIDLEHRNKKKQPFDFTGWEDYDPEDTPQQENGYDCGVFTCQFLESLSRGEEFFNFTQKDMPYLRRRMIWEIGNAKFLDGR</sequence>
<accession>A0ACB8B0Y9</accession>
<dbReference type="Proteomes" id="UP000790709">
    <property type="component" value="Unassembled WGS sequence"/>
</dbReference>
<dbReference type="EMBL" id="MU266799">
    <property type="protein sequence ID" value="KAH7918362.1"/>
    <property type="molecule type" value="Genomic_DNA"/>
</dbReference>
<gene>
    <name evidence="1" type="ORF">BV22DRAFT_1076265</name>
</gene>
<evidence type="ECO:0000313" key="1">
    <source>
        <dbReference type="EMBL" id="KAH7918362.1"/>
    </source>
</evidence>
<reference evidence="1" key="1">
    <citation type="journal article" date="2021" name="New Phytol.">
        <title>Evolutionary innovations through gain and loss of genes in the ectomycorrhizal Boletales.</title>
        <authorList>
            <person name="Wu G."/>
            <person name="Miyauchi S."/>
            <person name="Morin E."/>
            <person name="Kuo A."/>
            <person name="Drula E."/>
            <person name="Varga T."/>
            <person name="Kohler A."/>
            <person name="Feng B."/>
            <person name="Cao Y."/>
            <person name="Lipzen A."/>
            <person name="Daum C."/>
            <person name="Hundley H."/>
            <person name="Pangilinan J."/>
            <person name="Johnson J."/>
            <person name="Barry K."/>
            <person name="LaButti K."/>
            <person name="Ng V."/>
            <person name="Ahrendt S."/>
            <person name="Min B."/>
            <person name="Choi I.G."/>
            <person name="Park H."/>
            <person name="Plett J.M."/>
            <person name="Magnuson J."/>
            <person name="Spatafora J.W."/>
            <person name="Nagy L.G."/>
            <person name="Henrissat B."/>
            <person name="Grigoriev I.V."/>
            <person name="Yang Z.L."/>
            <person name="Xu J."/>
            <person name="Martin F.M."/>
        </authorList>
    </citation>
    <scope>NUCLEOTIDE SEQUENCE</scope>
    <source>
        <strain evidence="1">KUC20120723A-06</strain>
    </source>
</reference>
<comment type="caution">
    <text evidence="1">The sequence shown here is derived from an EMBL/GenBank/DDBJ whole genome shotgun (WGS) entry which is preliminary data.</text>
</comment>
<name>A0ACB8B0Y9_9AGAM</name>
<proteinExistence type="predicted"/>
<keyword evidence="2" id="KW-1185">Reference proteome</keyword>
<organism evidence="1 2">
    <name type="scientific">Leucogyrophana mollusca</name>
    <dbReference type="NCBI Taxonomy" id="85980"/>
    <lineage>
        <taxon>Eukaryota</taxon>
        <taxon>Fungi</taxon>
        <taxon>Dikarya</taxon>
        <taxon>Basidiomycota</taxon>
        <taxon>Agaricomycotina</taxon>
        <taxon>Agaricomycetes</taxon>
        <taxon>Agaricomycetidae</taxon>
        <taxon>Boletales</taxon>
        <taxon>Boletales incertae sedis</taxon>
        <taxon>Leucogyrophana</taxon>
    </lineage>
</organism>